<dbReference type="Proteomes" id="UP000806528">
    <property type="component" value="Unassembled WGS sequence"/>
</dbReference>
<keyword evidence="3" id="KW-1185">Reference proteome</keyword>
<comment type="caution">
    <text evidence="2">The sequence shown here is derived from an EMBL/GenBank/DDBJ whole genome shotgun (WGS) entry which is preliminary data.</text>
</comment>
<organism evidence="2 3">
    <name type="scientific">Nocardiopsis coralli</name>
    <dbReference type="NCBI Taxonomy" id="2772213"/>
    <lineage>
        <taxon>Bacteria</taxon>
        <taxon>Bacillati</taxon>
        <taxon>Actinomycetota</taxon>
        <taxon>Actinomycetes</taxon>
        <taxon>Streptosporangiales</taxon>
        <taxon>Nocardiopsidaceae</taxon>
        <taxon>Nocardiopsis</taxon>
    </lineage>
</organism>
<accession>A0ABR9P3M2</accession>
<dbReference type="InterPro" id="IPR000914">
    <property type="entry name" value="SBP_5_dom"/>
</dbReference>
<reference evidence="2 3" key="1">
    <citation type="submission" date="2020-09" db="EMBL/GenBank/DDBJ databases">
        <title>Diversity and distribution of actinomycetes associated with coral in the coast of Hainan.</title>
        <authorList>
            <person name="Li F."/>
        </authorList>
    </citation>
    <scope>NUCLEOTIDE SEQUENCE [LARGE SCALE GENOMIC DNA]</scope>
    <source>
        <strain evidence="2 3">HNM0947</strain>
    </source>
</reference>
<protein>
    <submittedName>
        <fullName evidence="2">ABC transporter substrate-binding protein</fullName>
    </submittedName>
</protein>
<sequence length="520" mass="56311">MAPVLVLTGCGTAGGETGSPSDGGTLAFALAADPSCVDPQQSGNNQALNVGRQVVDSLTDQDPETGEIVPWLAEDWEVSDDADEYTFHLRDGVTFSDGEPLDAEAVRANFDTVSELGALAELGSSYLGGYAGTEVHDDLSLTVRFDDPNAQFLQATSTMSLGLVSPVSLEETTPEQRCQGEYEGSGPFTLDSYEPEQQVTTTAREDYDWSSERTEHTGPARLDGIDFRIVPESGVRTGALLSGEVDAIADIPPQDEERFEGDDVQVLTRPNPGIPFNLHPNLASPTFDDPAIVQALQLAVDRQEIVDTVLSERYPVAAGPLAEVTDHAAGTGDGLQHDPEAAAELLDEAGWTEGGDGVRTKDGEPLELDVIFSPLFNANETVLELLQQQFRDLGVDLELRSMTPAEYDTVQQDGDYDLAWYNLTRTDPDVLRTLFHTEYADRTGLGEEDELDALLADQAATSDPGERADLVEQAESHIIEEGYIVPVFEFAQIHGLGQHVHGVEFEASSRLSFYEAWTED</sequence>
<evidence type="ECO:0000259" key="1">
    <source>
        <dbReference type="Pfam" id="PF00496"/>
    </source>
</evidence>
<gene>
    <name evidence="2" type="ORF">IDM40_06975</name>
</gene>
<evidence type="ECO:0000313" key="2">
    <source>
        <dbReference type="EMBL" id="MBE2998447.1"/>
    </source>
</evidence>
<feature type="domain" description="Solute-binding protein family 5" evidence="1">
    <location>
        <begin position="67"/>
        <end position="430"/>
    </location>
</feature>
<dbReference type="Gene3D" id="3.10.105.10">
    <property type="entry name" value="Dipeptide-binding Protein, Domain 3"/>
    <property type="match status" value="1"/>
</dbReference>
<dbReference type="InterPro" id="IPR039424">
    <property type="entry name" value="SBP_5"/>
</dbReference>
<proteinExistence type="predicted"/>
<dbReference type="SUPFAM" id="SSF53850">
    <property type="entry name" value="Periplasmic binding protein-like II"/>
    <property type="match status" value="1"/>
</dbReference>
<name>A0ABR9P3M2_9ACTN</name>
<dbReference type="Gene3D" id="3.40.190.10">
    <property type="entry name" value="Periplasmic binding protein-like II"/>
    <property type="match status" value="1"/>
</dbReference>
<dbReference type="CDD" id="cd08492">
    <property type="entry name" value="PBP2_NikA_DppA_OppA_like_15"/>
    <property type="match status" value="1"/>
</dbReference>
<evidence type="ECO:0000313" key="3">
    <source>
        <dbReference type="Proteomes" id="UP000806528"/>
    </source>
</evidence>
<dbReference type="Pfam" id="PF00496">
    <property type="entry name" value="SBP_bac_5"/>
    <property type="match status" value="1"/>
</dbReference>
<dbReference type="PANTHER" id="PTHR30290">
    <property type="entry name" value="PERIPLASMIC BINDING COMPONENT OF ABC TRANSPORTER"/>
    <property type="match status" value="1"/>
</dbReference>
<dbReference type="InterPro" id="IPR030678">
    <property type="entry name" value="Peptide/Ni-bd"/>
</dbReference>
<dbReference type="EMBL" id="JADBGI010000005">
    <property type="protein sequence ID" value="MBE2998447.1"/>
    <property type="molecule type" value="Genomic_DNA"/>
</dbReference>
<dbReference type="PIRSF" id="PIRSF002741">
    <property type="entry name" value="MppA"/>
    <property type="match status" value="1"/>
</dbReference>